<accession>A0A4Y2ICY5</accession>
<keyword evidence="2" id="KW-1185">Reference proteome</keyword>
<dbReference type="EMBL" id="BGPR01002527">
    <property type="protein sequence ID" value="GBM74926.1"/>
    <property type="molecule type" value="Genomic_DNA"/>
</dbReference>
<evidence type="ECO:0000313" key="1">
    <source>
        <dbReference type="EMBL" id="GBM74926.1"/>
    </source>
</evidence>
<comment type="caution">
    <text evidence="1">The sequence shown here is derived from an EMBL/GenBank/DDBJ whole genome shotgun (WGS) entry which is preliminary data.</text>
</comment>
<sequence length="125" mass="14389">MGIEISPTDKKIDICKKIKESLDFEEEFVRDCLEVVVTQREREAAELKTKREAEAQTQALREEREYELEKMRISNAAETNSLGSAQNEIVRPRCELGNLMQKYDAKVAHISLYLAMLSAKLAQQR</sequence>
<protein>
    <submittedName>
        <fullName evidence="1">Uncharacterized protein</fullName>
    </submittedName>
</protein>
<dbReference type="AlphaFoldDB" id="A0A4Y2ICY5"/>
<gene>
    <name evidence="1" type="ORF">AVEN_173345_1</name>
</gene>
<proteinExistence type="predicted"/>
<reference evidence="1 2" key="1">
    <citation type="journal article" date="2019" name="Sci. Rep.">
        <title>Orb-weaving spider Araneus ventricosus genome elucidates the spidroin gene catalogue.</title>
        <authorList>
            <person name="Kono N."/>
            <person name="Nakamura H."/>
            <person name="Ohtoshi R."/>
            <person name="Moran D.A.P."/>
            <person name="Shinohara A."/>
            <person name="Yoshida Y."/>
            <person name="Fujiwara M."/>
            <person name="Mori M."/>
            <person name="Tomita M."/>
            <person name="Arakawa K."/>
        </authorList>
    </citation>
    <scope>NUCLEOTIDE SEQUENCE [LARGE SCALE GENOMIC DNA]</scope>
</reference>
<name>A0A4Y2ICY5_ARAVE</name>
<evidence type="ECO:0000313" key="2">
    <source>
        <dbReference type="Proteomes" id="UP000499080"/>
    </source>
</evidence>
<dbReference type="Proteomes" id="UP000499080">
    <property type="component" value="Unassembled WGS sequence"/>
</dbReference>
<organism evidence="1 2">
    <name type="scientific">Araneus ventricosus</name>
    <name type="common">Orbweaver spider</name>
    <name type="synonym">Epeira ventricosa</name>
    <dbReference type="NCBI Taxonomy" id="182803"/>
    <lineage>
        <taxon>Eukaryota</taxon>
        <taxon>Metazoa</taxon>
        <taxon>Ecdysozoa</taxon>
        <taxon>Arthropoda</taxon>
        <taxon>Chelicerata</taxon>
        <taxon>Arachnida</taxon>
        <taxon>Araneae</taxon>
        <taxon>Araneomorphae</taxon>
        <taxon>Entelegynae</taxon>
        <taxon>Araneoidea</taxon>
        <taxon>Araneidae</taxon>
        <taxon>Araneus</taxon>
    </lineage>
</organism>